<accession>A0AAD4QVN3</accession>
<proteinExistence type="predicted"/>
<dbReference type="AlphaFoldDB" id="A0AAD4QVN3"/>
<sequence>MPGADSPIPIVLSLREEAIDVSHAQIRAPTGVLALLCDSHRYQSTQLTETKRFMYHTPGTERRRVICDLAQSRIFRISGSHKSRYSQELTARLVPIDSSHREEAIDVSHARIRAATGNLRTRVVPSHRSSSFESSGKEGAHTTSQSASEGRTKEEERDAYDPARAPTQLADTHASLSSSFVRPSLADWLVVCAPSFPLDSKLELR</sequence>
<feature type="compositionally biased region" description="Basic and acidic residues" evidence="1">
    <location>
        <begin position="150"/>
        <end position="161"/>
    </location>
</feature>
<protein>
    <submittedName>
        <fullName evidence="2">Uncharacterized protein</fullName>
    </submittedName>
</protein>
<evidence type="ECO:0000256" key="1">
    <source>
        <dbReference type="SAM" id="MobiDB-lite"/>
    </source>
</evidence>
<keyword evidence="3" id="KW-1185">Reference proteome</keyword>
<evidence type="ECO:0000313" key="2">
    <source>
        <dbReference type="EMBL" id="KAI1704204.1"/>
    </source>
</evidence>
<comment type="caution">
    <text evidence="2">The sequence shown here is derived from an EMBL/GenBank/DDBJ whole genome shotgun (WGS) entry which is preliminary data.</text>
</comment>
<dbReference type="Proteomes" id="UP001201812">
    <property type="component" value="Unassembled WGS sequence"/>
</dbReference>
<evidence type="ECO:0000313" key="3">
    <source>
        <dbReference type="Proteomes" id="UP001201812"/>
    </source>
</evidence>
<dbReference type="EMBL" id="JAKKPZ010000071">
    <property type="protein sequence ID" value="KAI1704204.1"/>
    <property type="molecule type" value="Genomic_DNA"/>
</dbReference>
<name>A0AAD4QVN3_9BILA</name>
<organism evidence="2 3">
    <name type="scientific">Ditylenchus destructor</name>
    <dbReference type="NCBI Taxonomy" id="166010"/>
    <lineage>
        <taxon>Eukaryota</taxon>
        <taxon>Metazoa</taxon>
        <taxon>Ecdysozoa</taxon>
        <taxon>Nematoda</taxon>
        <taxon>Chromadorea</taxon>
        <taxon>Rhabditida</taxon>
        <taxon>Tylenchina</taxon>
        <taxon>Tylenchomorpha</taxon>
        <taxon>Sphaerularioidea</taxon>
        <taxon>Anguinidae</taxon>
        <taxon>Anguininae</taxon>
        <taxon>Ditylenchus</taxon>
    </lineage>
</organism>
<reference evidence="2" key="1">
    <citation type="submission" date="2022-01" db="EMBL/GenBank/DDBJ databases">
        <title>Genome Sequence Resource for Two Populations of Ditylenchus destructor, the Migratory Endoparasitic Phytonematode.</title>
        <authorList>
            <person name="Zhang H."/>
            <person name="Lin R."/>
            <person name="Xie B."/>
        </authorList>
    </citation>
    <scope>NUCLEOTIDE SEQUENCE</scope>
    <source>
        <strain evidence="2">BazhouSP</strain>
    </source>
</reference>
<feature type="region of interest" description="Disordered" evidence="1">
    <location>
        <begin position="118"/>
        <end position="161"/>
    </location>
</feature>
<gene>
    <name evidence="2" type="ORF">DdX_14444</name>
</gene>